<keyword evidence="2" id="KW-1185">Reference proteome</keyword>
<protein>
    <submittedName>
        <fullName evidence="1">Uncharacterized protein</fullName>
    </submittedName>
</protein>
<proteinExistence type="predicted"/>
<dbReference type="GeneID" id="69025452"/>
<sequence length="58" mass="6499">MEQDRCLTRSGSCQPLRSTGLDKFTEKQAFCEPTQGSDAGRVYSQMTAEKHTVMITEI</sequence>
<reference evidence="2" key="1">
    <citation type="journal article" date="2015" name="PLoS Genet.">
        <title>The dynamic genome and transcriptome of the human fungal pathogen Blastomyces and close relative Emmonsia.</title>
        <authorList>
            <person name="Munoz J.F."/>
            <person name="Gauthier G.M."/>
            <person name="Desjardins C.A."/>
            <person name="Gallo J.E."/>
            <person name="Holder J."/>
            <person name="Sullivan T.D."/>
            <person name="Marty A.J."/>
            <person name="Carmen J.C."/>
            <person name="Chen Z."/>
            <person name="Ding L."/>
            <person name="Gujja S."/>
            <person name="Magrini V."/>
            <person name="Misas E."/>
            <person name="Mitreva M."/>
            <person name="Priest M."/>
            <person name="Saif S."/>
            <person name="Whiston E.A."/>
            <person name="Young S."/>
            <person name="Zeng Q."/>
            <person name="Goldman W.E."/>
            <person name="Mardis E.R."/>
            <person name="Taylor J.W."/>
            <person name="McEwen J.G."/>
            <person name="Clay O.K."/>
            <person name="Klein B.S."/>
            <person name="Cuomo C.A."/>
        </authorList>
    </citation>
    <scope>NUCLEOTIDE SEQUENCE [LARGE SCALE GENOMIC DNA]</scope>
    <source>
        <strain evidence="2">ER-3 / ATCC MYA-2586</strain>
    </source>
</reference>
<name>A0ABP2EYV8_AJEDR</name>
<dbReference type="RefSeq" id="XP_045275213.1">
    <property type="nucleotide sequence ID" value="XM_045418699.1"/>
</dbReference>
<dbReference type="EMBL" id="EQ999975">
    <property type="protein sequence ID" value="EEQ87983.1"/>
    <property type="molecule type" value="Genomic_DNA"/>
</dbReference>
<organism evidence="1 2">
    <name type="scientific">Ajellomyces dermatitidis (strain ER-3 / ATCC MYA-2586)</name>
    <name type="common">Blastomyces dermatitidis</name>
    <dbReference type="NCBI Taxonomy" id="559297"/>
    <lineage>
        <taxon>Eukaryota</taxon>
        <taxon>Fungi</taxon>
        <taxon>Dikarya</taxon>
        <taxon>Ascomycota</taxon>
        <taxon>Pezizomycotina</taxon>
        <taxon>Eurotiomycetes</taxon>
        <taxon>Eurotiomycetidae</taxon>
        <taxon>Onygenales</taxon>
        <taxon>Ajellomycetaceae</taxon>
        <taxon>Blastomyces</taxon>
    </lineage>
</organism>
<dbReference type="Proteomes" id="UP000002039">
    <property type="component" value="Unassembled WGS sequence"/>
</dbReference>
<gene>
    <name evidence="1" type="ORF">BDCG_03103</name>
</gene>
<evidence type="ECO:0000313" key="1">
    <source>
        <dbReference type="EMBL" id="EEQ87983.1"/>
    </source>
</evidence>
<evidence type="ECO:0000313" key="2">
    <source>
        <dbReference type="Proteomes" id="UP000002039"/>
    </source>
</evidence>
<accession>A0ABP2EYV8</accession>